<dbReference type="GO" id="GO:0006094">
    <property type="term" value="P:gluconeogenesis"/>
    <property type="evidence" value="ECO:0007669"/>
    <property type="project" value="UniProtKB-UniPathway"/>
</dbReference>
<evidence type="ECO:0000256" key="13">
    <source>
        <dbReference type="PIRSR" id="PIRSR001594-2"/>
    </source>
</evidence>
<dbReference type="AlphaFoldDB" id="A0A139SHV3"/>
<feature type="modified residue" description="N6-carboxylysine" evidence="15">
    <location>
        <position position="730"/>
    </location>
</feature>
<evidence type="ECO:0000259" key="18">
    <source>
        <dbReference type="PROSITE" id="PS50975"/>
    </source>
</evidence>
<evidence type="ECO:0000256" key="14">
    <source>
        <dbReference type="PIRSR" id="PIRSR001594-3"/>
    </source>
</evidence>
<dbReference type="InterPro" id="IPR011054">
    <property type="entry name" value="Rudment_hybrid_motif"/>
</dbReference>
<dbReference type="InterPro" id="IPR005930">
    <property type="entry name" value="Pyruv_COase"/>
</dbReference>
<dbReference type="InterPro" id="IPR000089">
    <property type="entry name" value="Biotin_lipoyl"/>
</dbReference>
<keyword evidence="21" id="KW-0670">Pyruvate</keyword>
<dbReference type="Pfam" id="PF02786">
    <property type="entry name" value="CPSase_L_D2"/>
    <property type="match status" value="1"/>
</dbReference>
<dbReference type="InterPro" id="IPR003379">
    <property type="entry name" value="Carboxylase_cons_dom"/>
</dbReference>
<dbReference type="UniPathway" id="UPA00138"/>
<evidence type="ECO:0000256" key="8">
    <source>
        <dbReference type="ARBA" id="ARBA00022840"/>
    </source>
</evidence>
<dbReference type="PROSITE" id="PS50975">
    <property type="entry name" value="ATP_GRASP"/>
    <property type="match status" value="1"/>
</dbReference>
<dbReference type="InterPro" id="IPR005481">
    <property type="entry name" value="BC-like_N"/>
</dbReference>
<dbReference type="PROSITE" id="PS50968">
    <property type="entry name" value="BIOTINYL_LIPOYL"/>
    <property type="match status" value="1"/>
</dbReference>
<feature type="domain" description="Pyruvate carboxyltransferase" evidence="20">
    <location>
        <begin position="552"/>
        <end position="820"/>
    </location>
</feature>
<dbReference type="PROSITE" id="PS50979">
    <property type="entry name" value="BC"/>
    <property type="match status" value="1"/>
</dbReference>
<dbReference type="NCBIfam" id="TIGR01235">
    <property type="entry name" value="pyruv_carbox"/>
    <property type="match status" value="1"/>
</dbReference>
<dbReference type="InterPro" id="IPR011764">
    <property type="entry name" value="Biotin_carboxylation_dom"/>
</dbReference>
<evidence type="ECO:0000256" key="11">
    <source>
        <dbReference type="PIRNR" id="PIRNR001594"/>
    </source>
</evidence>
<dbReference type="SUPFAM" id="SSF51230">
    <property type="entry name" value="Single hybrid motif"/>
    <property type="match status" value="1"/>
</dbReference>
<dbReference type="Pfam" id="PF00682">
    <property type="entry name" value="HMGL-like"/>
    <property type="match status" value="1"/>
</dbReference>
<dbReference type="RefSeq" id="WP_068631373.1">
    <property type="nucleotide sequence ID" value="NZ_LSZQ01000068.1"/>
</dbReference>
<dbReference type="Gene3D" id="2.40.50.100">
    <property type="match status" value="1"/>
</dbReference>
<dbReference type="FunFam" id="3.40.50.20:FF:000010">
    <property type="entry name" value="Propionyl-CoA carboxylase subunit alpha"/>
    <property type="match status" value="1"/>
</dbReference>
<evidence type="ECO:0000256" key="3">
    <source>
        <dbReference type="ARBA" id="ARBA00013057"/>
    </source>
</evidence>
<dbReference type="SUPFAM" id="SSF89000">
    <property type="entry name" value="post-HMGL domain-like"/>
    <property type="match status" value="1"/>
</dbReference>
<accession>A0A139SHV3</accession>
<comment type="pathway">
    <text evidence="2">Carbohydrate biosynthesis; gluconeogenesis.</text>
</comment>
<feature type="binding site" evidence="13">
    <location>
        <position position="894"/>
    </location>
    <ligand>
        <name>substrate</name>
    </ligand>
</feature>
<dbReference type="STRING" id="1548207.AXK11_08695"/>
<dbReference type="PROSITE" id="PS00188">
    <property type="entry name" value="BIOTIN"/>
    <property type="match status" value="1"/>
</dbReference>
<feature type="domain" description="Lipoyl-binding" evidence="17">
    <location>
        <begin position="1108"/>
        <end position="1183"/>
    </location>
</feature>
<dbReference type="SUPFAM" id="SSF56059">
    <property type="entry name" value="Glutathione synthetase ATP-binding domain-like"/>
    <property type="match status" value="1"/>
</dbReference>
<feature type="binding site" description="via carbamate group" evidence="14">
    <location>
        <position position="730"/>
    </location>
    <ligand>
        <name>Mn(2+)</name>
        <dbReference type="ChEBI" id="CHEBI:29035"/>
    </ligand>
</feature>
<evidence type="ECO:0000259" key="17">
    <source>
        <dbReference type="PROSITE" id="PS50968"/>
    </source>
</evidence>
<dbReference type="SUPFAM" id="SSF51246">
    <property type="entry name" value="Rudiment single hybrid motif"/>
    <property type="match status" value="1"/>
</dbReference>
<dbReference type="SUPFAM" id="SSF51569">
    <property type="entry name" value="Aldolase"/>
    <property type="match status" value="1"/>
</dbReference>
<dbReference type="PROSITE" id="PS00867">
    <property type="entry name" value="CPSASE_2"/>
    <property type="match status" value="1"/>
</dbReference>
<keyword evidence="5 11" id="KW-0436">Ligase</keyword>
<evidence type="ECO:0000256" key="10">
    <source>
        <dbReference type="ARBA" id="ARBA00023268"/>
    </source>
</evidence>
<feature type="domain" description="ATP-grasp" evidence="18">
    <location>
        <begin position="116"/>
        <end position="314"/>
    </location>
</feature>
<dbReference type="Gene3D" id="3.30.470.20">
    <property type="entry name" value="ATP-grasp fold, B domain"/>
    <property type="match status" value="1"/>
</dbReference>
<feature type="binding site" evidence="14">
    <location>
        <position position="759"/>
    </location>
    <ligand>
        <name>Mn(2+)</name>
        <dbReference type="ChEBI" id="CHEBI:29035"/>
    </ligand>
</feature>
<dbReference type="PANTHER" id="PTHR43778:SF2">
    <property type="entry name" value="PYRUVATE CARBOXYLASE, MITOCHONDRIAL"/>
    <property type="match status" value="1"/>
</dbReference>
<reference evidence="22" key="1">
    <citation type="submission" date="2016-02" db="EMBL/GenBank/DDBJ databases">
        <authorList>
            <person name="Sanders J.G."/>
            <person name="Lin J.Y."/>
            <person name="Wertz J.T."/>
            <person name="Russell J.A."/>
            <person name="Moreau C.S."/>
            <person name="Powell S."/>
        </authorList>
    </citation>
    <scope>NUCLEOTIDE SEQUENCE [LARGE SCALE GENOMIC DNA]</scope>
    <source>
        <strain evidence="22">CAG34</strain>
    </source>
</reference>
<evidence type="ECO:0000256" key="2">
    <source>
        <dbReference type="ARBA" id="ARBA00004742"/>
    </source>
</evidence>
<dbReference type="InterPro" id="IPR001882">
    <property type="entry name" value="Biotin_BS"/>
</dbReference>
<dbReference type="SMART" id="SM00878">
    <property type="entry name" value="Biotin_carb_C"/>
    <property type="match status" value="1"/>
</dbReference>
<dbReference type="FunFam" id="3.30.1490.20:FF:000018">
    <property type="entry name" value="Biotin carboxylase"/>
    <property type="match status" value="1"/>
</dbReference>
<feature type="binding site" evidence="13">
    <location>
        <position position="196"/>
    </location>
    <ligand>
        <name>ATP</name>
        <dbReference type="ChEBI" id="CHEBI:30616"/>
    </ligand>
</feature>
<dbReference type="InterPro" id="IPR055268">
    <property type="entry name" value="PCB-like"/>
</dbReference>
<evidence type="ECO:0000259" key="19">
    <source>
        <dbReference type="PROSITE" id="PS50979"/>
    </source>
</evidence>
<keyword evidence="4" id="KW-0312">Gluconeogenesis</keyword>
<proteinExistence type="predicted"/>
<dbReference type="GO" id="GO:0004736">
    <property type="term" value="F:pyruvate carboxylase activity"/>
    <property type="evidence" value="ECO:0007669"/>
    <property type="project" value="UniProtKB-EC"/>
</dbReference>
<evidence type="ECO:0000256" key="9">
    <source>
        <dbReference type="ARBA" id="ARBA00023267"/>
    </source>
</evidence>
<dbReference type="InterPro" id="IPR011053">
    <property type="entry name" value="Single_hybrid_motif"/>
</dbReference>
<dbReference type="InterPro" id="IPR013785">
    <property type="entry name" value="Aldolase_TIM"/>
</dbReference>
<evidence type="ECO:0000256" key="6">
    <source>
        <dbReference type="ARBA" id="ARBA00022723"/>
    </source>
</evidence>
<sequence>MAANRGEIAVRIFRAGTELGLRTVAIYAEEDRLCIHRYKADEAYQVGQGLGPVAAYLDIPGIIALAKEKGVQAIHPGYGFLSENAEFARACAEAGIAFVGPRPELLEMMGDKTAARSLAKQAAVPVLPGTEEPVSDRAEAIKIAGQIGFPLIIKAAFGGGGRGMRIVRHAGELGPLLEEAQGEAERAFGNPAVFLEKYIANAKHIEVQILGDKHGNVIHLHERDCSVQRRHQKVIEVAPSYGLPREIIGELCEAAVGLARAIRYDNAGTIEFLYDLDTHQWYFIEMNPRIQVEHTVTEVITGLDLVRAQILIAQGHALHSPEVGMPQQADVPCNGYAIQCRITTEDPENKFVPDYGRILVYRSPGGLGVRLDGGMGYAGAVITPFYDSMLVKVITSGQSYELALSRARRVLSEFRIRGVKTNIPFLENVIEHPLFCNGAATTTLIDTTPELFRFAPRRDRATKLLNYLGDIIVNGHPQAKGYRPAAPLRPATLKPPPESAACFQERSTLIAESGPAANERHAQKTSRATSRQLLLELGPRKFADWVRRQKRLLITDTTFRDAHQSLMATRVRSYDMLASAGYLARYAPQLFSLEMWGGATFDTAMRFLDEDPWERLRELRTRVPNICFQMLFRGANAVGYSNYPDSVVAGFVRHAAASGMDIFRIFDSLNYLPNLRVAMEAVHDTHAICEGTLCYAGDILDPRRDKFSLKYYVRLAKELERMGAHMIAIKDMAGLCRPYAAHKLVKTLKAEVGLPIHFHTHDTSGVASASVLQASAAGVDVADLAIASMSGSTSQPNLNSIVAALQHTPRDTGLDLPALDAYSDYWEQVREYYRPFDTAPKTGSAEVYLHEMPGGQYTNLKEQAAAMGVSHRWPEIARTYAEVNTLFGDIVKVTPSSKVVGDMALFLFSRGIKPADVVNLPAGETPFPESVIDMLQGGLGWPEGGWPHGVWRAVLGEKKFKAAQARYRAEMASNKRSSRAKTGGPATHARELGKLRTELSAKLRREADDDDLYSHLMYPQVFAEFDKRSRAHGKVAALPTPAFFYGLQPQEEISIEIEEGKVLIVRLISVSEPDKEGRRTITYELNGMAREVLVADKSLAAQTRSRPKADLADPLQVAAPIPGLIVTLSASVGAKVSKGDRLFMMEAMKMQTSVYASEDGTVAELHAAVGDTVEAKDLIVRLAK</sequence>
<dbReference type="PIRSF" id="PIRSF001594">
    <property type="entry name" value="Pyruv_carbox"/>
    <property type="match status" value="1"/>
</dbReference>
<feature type="binding site" evidence="13">
    <location>
        <position position="231"/>
    </location>
    <ligand>
        <name>ATP</name>
        <dbReference type="ChEBI" id="CHEBI:30616"/>
    </ligand>
</feature>
<evidence type="ECO:0000256" key="16">
    <source>
        <dbReference type="SAM" id="MobiDB-lite"/>
    </source>
</evidence>
<dbReference type="Pfam" id="PF00364">
    <property type="entry name" value="Biotin_lipoyl"/>
    <property type="match status" value="1"/>
</dbReference>
<feature type="domain" description="Biotin carboxylation" evidence="19">
    <location>
        <begin position="1"/>
        <end position="450"/>
    </location>
</feature>
<dbReference type="EC" id="6.4.1.1" evidence="3 11"/>
<feature type="binding site" evidence="14">
    <location>
        <position position="761"/>
    </location>
    <ligand>
        <name>Mn(2+)</name>
        <dbReference type="ChEBI" id="CHEBI:29035"/>
    </ligand>
</feature>
<dbReference type="OrthoDB" id="9807469at2"/>
<dbReference type="PROSITE" id="PS50991">
    <property type="entry name" value="PYR_CT"/>
    <property type="match status" value="1"/>
</dbReference>
<keyword evidence="22" id="KW-1185">Reference proteome</keyword>
<evidence type="ECO:0000256" key="4">
    <source>
        <dbReference type="ARBA" id="ARBA00022432"/>
    </source>
</evidence>
<evidence type="ECO:0000256" key="5">
    <source>
        <dbReference type="ARBA" id="ARBA00022598"/>
    </source>
</evidence>
<dbReference type="Proteomes" id="UP000070058">
    <property type="component" value="Unassembled WGS sequence"/>
</dbReference>
<dbReference type="PANTHER" id="PTHR43778">
    <property type="entry name" value="PYRUVATE CARBOXYLASE"/>
    <property type="match status" value="1"/>
</dbReference>
<keyword evidence="8 11" id="KW-0067">ATP-binding</keyword>
<dbReference type="InterPro" id="IPR005479">
    <property type="entry name" value="CPAse_ATP-bd"/>
</dbReference>
<dbReference type="InterPro" id="IPR005482">
    <property type="entry name" value="Biotin_COase_C"/>
</dbReference>
<evidence type="ECO:0000256" key="12">
    <source>
        <dbReference type="PIRSR" id="PIRSR001594-1"/>
    </source>
</evidence>
<dbReference type="Gene3D" id="3.10.600.10">
    <property type="entry name" value="pyruvate carboxylase f1077a mutant domain"/>
    <property type="match status" value="2"/>
</dbReference>
<dbReference type="InterPro" id="IPR000891">
    <property type="entry name" value="PYR_CT"/>
</dbReference>
<dbReference type="GO" id="GO:0005524">
    <property type="term" value="F:ATP binding"/>
    <property type="evidence" value="ECO:0007669"/>
    <property type="project" value="UniProtKB-UniRule"/>
</dbReference>
<feature type="binding site" evidence="13">
    <location>
        <position position="112"/>
    </location>
    <ligand>
        <name>ATP</name>
        <dbReference type="ChEBI" id="CHEBI:30616"/>
    </ligand>
</feature>
<comment type="cofactor">
    <cofactor evidence="1 11">
        <name>biotin</name>
        <dbReference type="ChEBI" id="CHEBI:57586"/>
    </cofactor>
</comment>
<dbReference type="InterPro" id="IPR011761">
    <property type="entry name" value="ATP-grasp"/>
</dbReference>
<feature type="modified residue" description="N6-biotinyllysine" evidence="15">
    <location>
        <position position="1149"/>
    </location>
</feature>
<feature type="binding site" evidence="14">
    <location>
        <position position="561"/>
    </location>
    <ligand>
        <name>Mn(2+)</name>
        <dbReference type="ChEBI" id="CHEBI:29035"/>
    </ligand>
</feature>
<dbReference type="FunFam" id="3.20.20.70:FF:000033">
    <property type="entry name" value="Pyruvate carboxylase"/>
    <property type="match status" value="1"/>
</dbReference>
<dbReference type="CDD" id="cd07937">
    <property type="entry name" value="DRE_TIM_PC_TC_5S"/>
    <property type="match status" value="1"/>
</dbReference>
<feature type="region of interest" description="Disordered" evidence="16">
    <location>
        <begin position="971"/>
        <end position="991"/>
    </location>
</feature>
<evidence type="ECO:0000256" key="1">
    <source>
        <dbReference type="ARBA" id="ARBA00001953"/>
    </source>
</evidence>
<feature type="active site" evidence="12">
    <location>
        <position position="289"/>
    </location>
</feature>
<gene>
    <name evidence="21" type="ORF">AXK11_08695</name>
</gene>
<keyword evidence="9 11" id="KW-0092">Biotin</keyword>
<dbReference type="CDD" id="cd06850">
    <property type="entry name" value="biotinyl_domain"/>
    <property type="match status" value="1"/>
</dbReference>
<feature type="binding site" evidence="13">
    <location>
        <position position="633"/>
    </location>
    <ligand>
        <name>substrate</name>
    </ligand>
</feature>
<comment type="caution">
    <text evidence="21">The sequence shown here is derived from an EMBL/GenBank/DDBJ whole genome shotgun (WGS) entry which is preliminary data.</text>
</comment>
<evidence type="ECO:0000313" key="22">
    <source>
        <dbReference type="Proteomes" id="UP000070058"/>
    </source>
</evidence>
<comment type="catalytic activity">
    <reaction evidence="11">
        <text>hydrogencarbonate + pyruvate + ATP = oxaloacetate + ADP + phosphate + H(+)</text>
        <dbReference type="Rhea" id="RHEA:20844"/>
        <dbReference type="ChEBI" id="CHEBI:15361"/>
        <dbReference type="ChEBI" id="CHEBI:15378"/>
        <dbReference type="ChEBI" id="CHEBI:16452"/>
        <dbReference type="ChEBI" id="CHEBI:17544"/>
        <dbReference type="ChEBI" id="CHEBI:30616"/>
        <dbReference type="ChEBI" id="CHEBI:43474"/>
        <dbReference type="ChEBI" id="CHEBI:456216"/>
        <dbReference type="EC" id="6.4.1.1"/>
    </reaction>
</comment>
<dbReference type="PROSITE" id="PS00866">
    <property type="entry name" value="CPSASE_1"/>
    <property type="match status" value="1"/>
</dbReference>
<dbReference type="NCBIfam" id="NF006761">
    <property type="entry name" value="PRK09282.1"/>
    <property type="match status" value="1"/>
</dbReference>
<evidence type="ECO:0000256" key="15">
    <source>
        <dbReference type="PIRSR" id="PIRSR001594-4"/>
    </source>
</evidence>
<name>A0A139SHV3_9BACT</name>
<dbReference type="Gene3D" id="3.20.20.70">
    <property type="entry name" value="Aldolase class I"/>
    <property type="match status" value="1"/>
</dbReference>
<organism evidence="21 22">
    <name type="scientific">Cephaloticoccus primus</name>
    <dbReference type="NCBI Taxonomy" id="1548207"/>
    <lineage>
        <taxon>Bacteria</taxon>
        <taxon>Pseudomonadati</taxon>
        <taxon>Verrucomicrobiota</taxon>
        <taxon>Opitutia</taxon>
        <taxon>Opitutales</taxon>
        <taxon>Opitutaceae</taxon>
        <taxon>Cephaloticoccus</taxon>
    </lineage>
</organism>
<keyword evidence="10" id="KW-0511">Multifunctional enzyme</keyword>
<protein>
    <recommendedName>
        <fullName evidence="3 11">Pyruvate carboxylase</fullName>
        <ecNumber evidence="3 11">6.4.1.1</ecNumber>
    </recommendedName>
</protein>
<dbReference type="SUPFAM" id="SSF52440">
    <property type="entry name" value="PreATP-grasp domain"/>
    <property type="match status" value="1"/>
</dbReference>
<evidence type="ECO:0000259" key="20">
    <source>
        <dbReference type="PROSITE" id="PS50991"/>
    </source>
</evidence>
<dbReference type="Pfam" id="PF00289">
    <property type="entry name" value="Biotin_carb_N"/>
    <property type="match status" value="1"/>
</dbReference>
<keyword evidence="7 11" id="KW-0547">Nucleotide-binding</keyword>
<dbReference type="Pfam" id="PF02785">
    <property type="entry name" value="Biotin_carb_C"/>
    <property type="match status" value="1"/>
</dbReference>
<dbReference type="GO" id="GO:0046872">
    <property type="term" value="F:metal ion binding"/>
    <property type="evidence" value="ECO:0007669"/>
    <property type="project" value="UniProtKB-KW"/>
</dbReference>
<keyword evidence="6 14" id="KW-0479">Metal-binding</keyword>
<evidence type="ECO:0000313" key="21">
    <source>
        <dbReference type="EMBL" id="KXU34155.1"/>
    </source>
</evidence>
<dbReference type="NCBIfam" id="NF009554">
    <property type="entry name" value="PRK12999.1"/>
    <property type="match status" value="1"/>
</dbReference>
<dbReference type="GO" id="GO:0005737">
    <property type="term" value="C:cytoplasm"/>
    <property type="evidence" value="ECO:0007669"/>
    <property type="project" value="TreeGrafter"/>
</dbReference>
<evidence type="ECO:0000256" key="7">
    <source>
        <dbReference type="ARBA" id="ARBA00022741"/>
    </source>
</evidence>
<comment type="function">
    <text evidence="11">Catalyzes a 2-step reaction, involving the ATP-dependent carboxylation of the covalently attached biotin in the first step and the transfer of the carboxyl group to pyruvate in the second.</text>
</comment>
<dbReference type="EMBL" id="LSZQ01000068">
    <property type="protein sequence ID" value="KXU34155.1"/>
    <property type="molecule type" value="Genomic_DNA"/>
</dbReference>
<dbReference type="Pfam" id="PF02436">
    <property type="entry name" value="PYC_OADA"/>
    <property type="match status" value="1"/>
</dbReference>
<dbReference type="InterPro" id="IPR016185">
    <property type="entry name" value="PreATP-grasp_dom_sf"/>
</dbReference>